<feature type="transmembrane region" description="Helical" evidence="4">
    <location>
        <begin position="154"/>
        <end position="174"/>
    </location>
</feature>
<dbReference type="InterPro" id="IPR050469">
    <property type="entry name" value="Diguanylate_Cyclase"/>
</dbReference>
<evidence type="ECO:0000256" key="3">
    <source>
        <dbReference type="SAM" id="Coils"/>
    </source>
</evidence>
<keyword evidence="7" id="KW-1185">Reference proteome</keyword>
<gene>
    <name evidence="6" type="primary">adrA</name>
    <name evidence="6" type="ORF">ETAA1_42410</name>
</gene>
<dbReference type="PANTHER" id="PTHR45138">
    <property type="entry name" value="REGULATORY COMPONENTS OF SENSORY TRANSDUCTION SYSTEM"/>
    <property type="match status" value="1"/>
</dbReference>
<feature type="transmembrane region" description="Helical" evidence="4">
    <location>
        <begin position="6"/>
        <end position="26"/>
    </location>
</feature>
<feature type="domain" description="GGDEF" evidence="5">
    <location>
        <begin position="279"/>
        <end position="408"/>
    </location>
</feature>
<feature type="transmembrane region" description="Helical" evidence="4">
    <location>
        <begin position="98"/>
        <end position="117"/>
    </location>
</feature>
<dbReference type="OrthoDB" id="1634656at2"/>
<evidence type="ECO:0000313" key="6">
    <source>
        <dbReference type="EMBL" id="QDU22264.1"/>
    </source>
</evidence>
<feature type="coiled-coil region" evidence="3">
    <location>
        <begin position="214"/>
        <end position="255"/>
    </location>
</feature>
<dbReference type="EMBL" id="CP036273">
    <property type="protein sequence ID" value="QDU22264.1"/>
    <property type="molecule type" value="Genomic_DNA"/>
</dbReference>
<evidence type="ECO:0000256" key="2">
    <source>
        <dbReference type="ARBA" id="ARBA00034247"/>
    </source>
</evidence>
<dbReference type="InterPro" id="IPR000160">
    <property type="entry name" value="GGDEF_dom"/>
</dbReference>
<dbReference type="CDD" id="cd01949">
    <property type="entry name" value="GGDEF"/>
    <property type="match status" value="1"/>
</dbReference>
<organism evidence="6 7">
    <name type="scientific">Urbifossiella limnaea</name>
    <dbReference type="NCBI Taxonomy" id="2528023"/>
    <lineage>
        <taxon>Bacteria</taxon>
        <taxon>Pseudomonadati</taxon>
        <taxon>Planctomycetota</taxon>
        <taxon>Planctomycetia</taxon>
        <taxon>Gemmatales</taxon>
        <taxon>Gemmataceae</taxon>
        <taxon>Urbifossiella</taxon>
    </lineage>
</organism>
<keyword evidence="4" id="KW-0472">Membrane</keyword>
<dbReference type="GO" id="GO:0005886">
    <property type="term" value="C:plasma membrane"/>
    <property type="evidence" value="ECO:0007669"/>
    <property type="project" value="TreeGrafter"/>
</dbReference>
<dbReference type="SUPFAM" id="SSF55073">
    <property type="entry name" value="Nucleotide cyclase"/>
    <property type="match status" value="1"/>
</dbReference>
<dbReference type="Pfam" id="PF00990">
    <property type="entry name" value="GGDEF"/>
    <property type="match status" value="1"/>
</dbReference>
<keyword evidence="3" id="KW-0175">Coiled coil</keyword>
<name>A0A517XXQ2_9BACT</name>
<feature type="transmembrane region" description="Helical" evidence="4">
    <location>
        <begin position="123"/>
        <end position="142"/>
    </location>
</feature>
<dbReference type="EC" id="2.7.7.65" evidence="1"/>
<dbReference type="NCBIfam" id="TIGR00254">
    <property type="entry name" value="GGDEF"/>
    <property type="match status" value="1"/>
</dbReference>
<reference evidence="6 7" key="1">
    <citation type="submission" date="2019-02" db="EMBL/GenBank/DDBJ databases">
        <title>Deep-cultivation of Planctomycetes and their phenomic and genomic characterization uncovers novel biology.</title>
        <authorList>
            <person name="Wiegand S."/>
            <person name="Jogler M."/>
            <person name="Boedeker C."/>
            <person name="Pinto D."/>
            <person name="Vollmers J."/>
            <person name="Rivas-Marin E."/>
            <person name="Kohn T."/>
            <person name="Peeters S.H."/>
            <person name="Heuer A."/>
            <person name="Rast P."/>
            <person name="Oberbeckmann S."/>
            <person name="Bunk B."/>
            <person name="Jeske O."/>
            <person name="Meyerdierks A."/>
            <person name="Storesund J.E."/>
            <person name="Kallscheuer N."/>
            <person name="Luecker S."/>
            <person name="Lage O.M."/>
            <person name="Pohl T."/>
            <person name="Merkel B.J."/>
            <person name="Hornburger P."/>
            <person name="Mueller R.-W."/>
            <person name="Bruemmer F."/>
            <person name="Labrenz M."/>
            <person name="Spormann A.M."/>
            <person name="Op den Camp H."/>
            <person name="Overmann J."/>
            <person name="Amann R."/>
            <person name="Jetten M.S.M."/>
            <person name="Mascher T."/>
            <person name="Medema M.H."/>
            <person name="Devos D.P."/>
            <person name="Kaster A.-K."/>
            <person name="Ovreas L."/>
            <person name="Rohde M."/>
            <person name="Galperin M.Y."/>
            <person name="Jogler C."/>
        </authorList>
    </citation>
    <scope>NUCLEOTIDE SEQUENCE [LARGE SCALE GENOMIC DNA]</scope>
    <source>
        <strain evidence="6 7">ETA_A1</strain>
    </source>
</reference>
<evidence type="ECO:0000313" key="7">
    <source>
        <dbReference type="Proteomes" id="UP000319576"/>
    </source>
</evidence>
<evidence type="ECO:0000256" key="1">
    <source>
        <dbReference type="ARBA" id="ARBA00012528"/>
    </source>
</evidence>
<evidence type="ECO:0000259" key="5">
    <source>
        <dbReference type="PROSITE" id="PS50887"/>
    </source>
</evidence>
<proteinExistence type="predicted"/>
<protein>
    <recommendedName>
        <fullName evidence="1">diguanylate cyclase</fullName>
        <ecNumber evidence="1">2.7.7.65</ecNumber>
    </recommendedName>
</protein>
<dbReference type="InterPro" id="IPR029787">
    <property type="entry name" value="Nucleotide_cyclase"/>
</dbReference>
<keyword evidence="4" id="KW-1133">Transmembrane helix</keyword>
<keyword evidence="6" id="KW-0808">Transferase</keyword>
<dbReference type="Proteomes" id="UP000319576">
    <property type="component" value="Chromosome"/>
</dbReference>
<dbReference type="Gene3D" id="3.30.70.270">
    <property type="match status" value="1"/>
</dbReference>
<dbReference type="RefSeq" id="WP_145241858.1">
    <property type="nucleotide sequence ID" value="NZ_CP036273.1"/>
</dbReference>
<dbReference type="PROSITE" id="PS50887">
    <property type="entry name" value="GGDEF"/>
    <property type="match status" value="1"/>
</dbReference>
<sequence>MELTRLAFTVQALAAPPVALLVVLLARAVPRPFLRHWAVGWVALAAALLSLRAAFLLPRGLLPAGLVTSVYYCLEYLFGYLVWVGCRELVGRPGPRWPDAWVLGPAMAFGLVAPWVADHVSDVFPFHAPMFGSFFLLALAATRGYTPTGPRTRFGIHVVRLCLLLLGGLFVHYGPVSYHTLRLGGAPPEYMLLSPMYDTLAEVGLAFGMALVAVEQVRDELDAANHRLADMNLRLEESNNRLEAASDQLEVAARTDALTGLLNRRALDALLAARQGTSFAGAVAVVDLNSLKHLNDTYGHEAGDAAIKLVARALRAHFRISDPVFRTGGDEYLALAEGGRAADLADRLAAVDAAIRGVRLPGLPAPVDLVVAWGLADFGSPAEFPAAQARADQAMYAEKARRKAAARA</sequence>
<dbReference type="KEGG" id="uli:ETAA1_42410"/>
<evidence type="ECO:0000256" key="4">
    <source>
        <dbReference type="SAM" id="Phobius"/>
    </source>
</evidence>
<dbReference type="InterPro" id="IPR043128">
    <property type="entry name" value="Rev_trsase/Diguanyl_cyclase"/>
</dbReference>
<dbReference type="GO" id="GO:0043709">
    <property type="term" value="P:cell adhesion involved in single-species biofilm formation"/>
    <property type="evidence" value="ECO:0007669"/>
    <property type="project" value="TreeGrafter"/>
</dbReference>
<dbReference type="AlphaFoldDB" id="A0A517XXQ2"/>
<comment type="catalytic activity">
    <reaction evidence="2">
        <text>2 GTP = 3',3'-c-di-GMP + 2 diphosphate</text>
        <dbReference type="Rhea" id="RHEA:24898"/>
        <dbReference type="ChEBI" id="CHEBI:33019"/>
        <dbReference type="ChEBI" id="CHEBI:37565"/>
        <dbReference type="ChEBI" id="CHEBI:58805"/>
        <dbReference type="EC" id="2.7.7.65"/>
    </reaction>
</comment>
<keyword evidence="4" id="KW-0812">Transmembrane</keyword>
<dbReference type="GO" id="GO:0052621">
    <property type="term" value="F:diguanylate cyclase activity"/>
    <property type="evidence" value="ECO:0007669"/>
    <property type="project" value="UniProtKB-EC"/>
</dbReference>
<accession>A0A517XXQ2</accession>
<keyword evidence="6" id="KW-0548">Nucleotidyltransferase</keyword>
<feature type="transmembrane region" description="Helical" evidence="4">
    <location>
        <begin position="38"/>
        <end position="57"/>
    </location>
</feature>
<dbReference type="SMART" id="SM00267">
    <property type="entry name" value="GGDEF"/>
    <property type="match status" value="1"/>
</dbReference>
<feature type="transmembrane region" description="Helical" evidence="4">
    <location>
        <begin position="69"/>
        <end position="86"/>
    </location>
</feature>
<dbReference type="PANTHER" id="PTHR45138:SF9">
    <property type="entry name" value="DIGUANYLATE CYCLASE DGCM-RELATED"/>
    <property type="match status" value="1"/>
</dbReference>
<dbReference type="GO" id="GO:1902201">
    <property type="term" value="P:negative regulation of bacterial-type flagellum-dependent cell motility"/>
    <property type="evidence" value="ECO:0007669"/>
    <property type="project" value="TreeGrafter"/>
</dbReference>